<evidence type="ECO:0000256" key="3">
    <source>
        <dbReference type="ARBA" id="ARBA00022729"/>
    </source>
</evidence>
<evidence type="ECO:0000256" key="2">
    <source>
        <dbReference type="ARBA" id="ARBA00006275"/>
    </source>
</evidence>
<dbReference type="RefSeq" id="WP_145672871.1">
    <property type="nucleotide sequence ID" value="NZ_VIWO01000008.1"/>
</dbReference>
<evidence type="ECO:0000256" key="4">
    <source>
        <dbReference type="ARBA" id="ARBA00023136"/>
    </source>
</evidence>
<dbReference type="InterPro" id="IPR012944">
    <property type="entry name" value="SusD_RagB_dom"/>
</dbReference>
<dbReference type="InterPro" id="IPR033985">
    <property type="entry name" value="SusD-like_N"/>
</dbReference>
<dbReference type="Pfam" id="PF07980">
    <property type="entry name" value="SusD_RagB"/>
    <property type="match status" value="1"/>
</dbReference>
<dbReference type="InterPro" id="IPR011990">
    <property type="entry name" value="TPR-like_helical_dom_sf"/>
</dbReference>
<reference evidence="8 9" key="1">
    <citation type="submission" date="2019-06" db="EMBL/GenBank/DDBJ databases">
        <title>Sorghum-associated microbial communities from plants grown in Nebraska, USA.</title>
        <authorList>
            <person name="Schachtman D."/>
        </authorList>
    </citation>
    <scope>NUCLEOTIDE SEQUENCE [LARGE SCALE GENOMIC DNA]</scope>
    <source>
        <strain evidence="8 9">1209</strain>
    </source>
</reference>
<evidence type="ECO:0000259" key="6">
    <source>
        <dbReference type="Pfam" id="PF07980"/>
    </source>
</evidence>
<keyword evidence="9" id="KW-1185">Reference proteome</keyword>
<dbReference type="Gene3D" id="1.25.40.390">
    <property type="match status" value="1"/>
</dbReference>
<feature type="domain" description="RagB/SusD" evidence="6">
    <location>
        <begin position="269"/>
        <end position="571"/>
    </location>
</feature>
<dbReference type="SUPFAM" id="SSF48452">
    <property type="entry name" value="TPR-like"/>
    <property type="match status" value="1"/>
</dbReference>
<dbReference type="OrthoDB" id="5694214at2"/>
<dbReference type="PROSITE" id="PS51257">
    <property type="entry name" value="PROKAR_LIPOPROTEIN"/>
    <property type="match status" value="1"/>
</dbReference>
<protein>
    <submittedName>
        <fullName evidence="8">Putative outer membrane starch-binding protein</fullName>
    </submittedName>
</protein>
<comment type="similarity">
    <text evidence="2">Belongs to the SusD family.</text>
</comment>
<name>A0A561PCA7_9BACT</name>
<evidence type="ECO:0000313" key="8">
    <source>
        <dbReference type="EMBL" id="TWF35700.1"/>
    </source>
</evidence>
<evidence type="ECO:0000256" key="5">
    <source>
        <dbReference type="ARBA" id="ARBA00023237"/>
    </source>
</evidence>
<gene>
    <name evidence="8" type="ORF">FHW36_10856</name>
</gene>
<keyword evidence="3" id="KW-0732">Signal</keyword>
<comment type="caution">
    <text evidence="8">The sequence shown here is derived from an EMBL/GenBank/DDBJ whole genome shotgun (WGS) entry which is preliminary data.</text>
</comment>
<dbReference type="EMBL" id="VIWO01000008">
    <property type="protein sequence ID" value="TWF35700.1"/>
    <property type="molecule type" value="Genomic_DNA"/>
</dbReference>
<sequence>MKRLFILPIIIAATGCFSGCTKILDKQNLTAVSPSDVWTNASIARAYLDDIYANLMPGNPGGSANGTDEGVPYRKQTDDWLTGMATFDSNDGFGVYDKIRTINMLLDNIDKATFDQTSRNQIKAQSLFWRAWAYYGLVKNYGGVPLILTAQAPTQDLTALAMPRSKTSECVTQIIKDLDDAITLLPDAWTSGDIGRIDKGAAMAFKGRVLLFFASPLFNPSNDPAKWQKAYDATKAAKEYLEGQGKGLYSDYSKIWDDELNKEAIMVRRFHYPEAVYYQGGLIPLDFSGGNVGQDRPSLELVNAFPMKDGSAWNPATMSYDTLFRNRDDRFYASIYYNGSPNQYAKGMKDHNTYLWMYFLSISNYSGNTGLEGSHNQVTQDPLWSNSSFYRVKAIDKTVDKDNVQNAAVDWPEIRFAEVLMNYGECANELNKSNEALDVLYKIRARAGILAGAGSRYGITAVGQNDIRTAYQNERFIEFCFEGRRWDDLRRWKMFGYLRNLRQRHGLAYLLKPGEKDVQPMDDINKVYKKFIITAIATDKMDIVIKDQYYIYGIPKSRLDRNAKLQQNNNWGGTFDPQL</sequence>
<comment type="subcellular location">
    <subcellularLocation>
        <location evidence="1">Cell outer membrane</location>
    </subcellularLocation>
</comment>
<evidence type="ECO:0000259" key="7">
    <source>
        <dbReference type="Pfam" id="PF14322"/>
    </source>
</evidence>
<organism evidence="8 9">
    <name type="scientific">Chitinophaga polysaccharea</name>
    <dbReference type="NCBI Taxonomy" id="1293035"/>
    <lineage>
        <taxon>Bacteria</taxon>
        <taxon>Pseudomonadati</taxon>
        <taxon>Bacteroidota</taxon>
        <taxon>Chitinophagia</taxon>
        <taxon>Chitinophagales</taxon>
        <taxon>Chitinophagaceae</taxon>
        <taxon>Chitinophaga</taxon>
    </lineage>
</organism>
<proteinExistence type="inferred from homology"/>
<dbReference type="Pfam" id="PF14322">
    <property type="entry name" value="SusD-like_3"/>
    <property type="match status" value="1"/>
</dbReference>
<accession>A0A561PCA7</accession>
<dbReference type="AlphaFoldDB" id="A0A561PCA7"/>
<dbReference type="Proteomes" id="UP000320811">
    <property type="component" value="Unassembled WGS sequence"/>
</dbReference>
<keyword evidence="5" id="KW-0998">Cell outer membrane</keyword>
<dbReference type="GO" id="GO:0009279">
    <property type="term" value="C:cell outer membrane"/>
    <property type="evidence" value="ECO:0007669"/>
    <property type="project" value="UniProtKB-SubCell"/>
</dbReference>
<evidence type="ECO:0000256" key="1">
    <source>
        <dbReference type="ARBA" id="ARBA00004442"/>
    </source>
</evidence>
<feature type="domain" description="SusD-like N-terminal" evidence="7">
    <location>
        <begin position="94"/>
        <end position="211"/>
    </location>
</feature>
<evidence type="ECO:0000313" key="9">
    <source>
        <dbReference type="Proteomes" id="UP000320811"/>
    </source>
</evidence>
<keyword evidence="4" id="KW-0472">Membrane</keyword>